<sequence>MTVNSHTCFFVSSDSVPTSDYCTYCSDGGGRERQNRAVLVVVTQFPPFILWRQKNNPTGLEDSKTSICLVTRMKDLDMDEVERDFVPDPIVVHVQKATEPFIRVTSTNRTPMDTRG</sequence>
<proteinExistence type="predicted"/>
<gene>
    <name evidence="1" type="ORF">BLNAU_5356</name>
</gene>
<protein>
    <submittedName>
        <fullName evidence="1">Uncharacterized protein</fullName>
    </submittedName>
</protein>
<evidence type="ECO:0000313" key="2">
    <source>
        <dbReference type="Proteomes" id="UP001281761"/>
    </source>
</evidence>
<comment type="caution">
    <text evidence="1">The sequence shown here is derived from an EMBL/GenBank/DDBJ whole genome shotgun (WGS) entry which is preliminary data.</text>
</comment>
<dbReference type="Proteomes" id="UP001281761">
    <property type="component" value="Unassembled WGS sequence"/>
</dbReference>
<organism evidence="1 2">
    <name type="scientific">Blattamonas nauphoetae</name>
    <dbReference type="NCBI Taxonomy" id="2049346"/>
    <lineage>
        <taxon>Eukaryota</taxon>
        <taxon>Metamonada</taxon>
        <taxon>Preaxostyla</taxon>
        <taxon>Oxymonadida</taxon>
        <taxon>Blattamonas</taxon>
    </lineage>
</organism>
<reference evidence="1 2" key="1">
    <citation type="journal article" date="2022" name="bioRxiv">
        <title>Genomics of Preaxostyla Flagellates Illuminates Evolutionary Transitions and the Path Towards Mitochondrial Loss.</title>
        <authorList>
            <person name="Novak L.V.F."/>
            <person name="Treitli S.C."/>
            <person name="Pyrih J."/>
            <person name="Halakuc P."/>
            <person name="Pipaliya S.V."/>
            <person name="Vacek V."/>
            <person name="Brzon O."/>
            <person name="Soukal P."/>
            <person name="Eme L."/>
            <person name="Dacks J.B."/>
            <person name="Karnkowska A."/>
            <person name="Elias M."/>
            <person name="Hampl V."/>
        </authorList>
    </citation>
    <scope>NUCLEOTIDE SEQUENCE [LARGE SCALE GENOMIC DNA]</scope>
    <source>
        <strain evidence="1">NAU3</strain>
        <tissue evidence="1">Gut</tissue>
    </source>
</reference>
<name>A0ABQ9Y732_9EUKA</name>
<evidence type="ECO:0000313" key="1">
    <source>
        <dbReference type="EMBL" id="KAK2959578.1"/>
    </source>
</evidence>
<dbReference type="EMBL" id="JARBJD010000028">
    <property type="protein sequence ID" value="KAK2959578.1"/>
    <property type="molecule type" value="Genomic_DNA"/>
</dbReference>
<accession>A0ABQ9Y732</accession>
<keyword evidence="2" id="KW-1185">Reference proteome</keyword>